<dbReference type="GO" id="GO:0015031">
    <property type="term" value="P:protein transport"/>
    <property type="evidence" value="ECO:0007669"/>
    <property type="project" value="UniProtKB-KW"/>
</dbReference>
<evidence type="ECO:0000256" key="7">
    <source>
        <dbReference type="SAM" id="Coils"/>
    </source>
</evidence>
<dbReference type="InterPro" id="IPR018035">
    <property type="entry name" value="Flagellar_FliH/T3SS_HrpE"/>
</dbReference>
<dbReference type="AlphaFoldDB" id="A0A8J7W268"/>
<evidence type="ECO:0000256" key="5">
    <source>
        <dbReference type="ARBA" id="ARBA00022927"/>
    </source>
</evidence>
<evidence type="ECO:0000256" key="6">
    <source>
        <dbReference type="ARBA" id="ARBA00023225"/>
    </source>
</evidence>
<reference evidence="9" key="2">
    <citation type="submission" date="2021-04" db="EMBL/GenBank/DDBJ databases">
        <authorList>
            <person name="Liu J."/>
        </authorList>
    </citation>
    <scope>NUCLEOTIDE SEQUENCE</scope>
    <source>
        <strain evidence="9">BAD-6</strain>
    </source>
</reference>
<dbReference type="GO" id="GO:0005829">
    <property type="term" value="C:cytosol"/>
    <property type="evidence" value="ECO:0007669"/>
    <property type="project" value="TreeGrafter"/>
</dbReference>
<feature type="coiled-coil region" evidence="7">
    <location>
        <begin position="111"/>
        <end position="138"/>
    </location>
</feature>
<dbReference type="InterPro" id="IPR051472">
    <property type="entry name" value="T3SS_Stator/FliH"/>
</dbReference>
<comment type="function">
    <text evidence="1">Needed for flagellar regrowth and assembly.</text>
</comment>
<keyword evidence="5" id="KW-0653">Protein transport</keyword>
<keyword evidence="3" id="KW-0813">Transport</keyword>
<comment type="similarity">
    <text evidence="2">Belongs to the FliH family.</text>
</comment>
<evidence type="ECO:0000256" key="4">
    <source>
        <dbReference type="ARBA" id="ARBA00022795"/>
    </source>
</evidence>
<sequence>MISLSSIVKAKAALYDVPYKVEYCTTVHESSSYDMETAVRNEVKEKKEEILRQAMIKSKQIEAEANNRANSLVNSALKSSKSMMLDAELKGFNEGFQRGLEEGRMAAEQAAEAGLAEIKRLIEAMKAVQKETMQTQEQDLVNLAFEIAGKIIRQEVQSDDSAVLKMIEEIILENQGNIKITLSEYQKSLGIYLDKSIIQKIRSLSKDAKVVLVKEEDIILVETETGIIDMSVPVQTEQLKLAVDEASVEQAS</sequence>
<keyword evidence="10" id="KW-1185">Reference proteome</keyword>
<dbReference type="PANTHER" id="PTHR34982">
    <property type="entry name" value="YOP PROTEINS TRANSLOCATION PROTEIN L"/>
    <property type="match status" value="1"/>
</dbReference>
<proteinExistence type="inferred from homology"/>
<accession>A0A8J7W268</accession>
<keyword evidence="6" id="KW-1006">Bacterial flagellum protein export</keyword>
<evidence type="ECO:0000313" key="9">
    <source>
        <dbReference type="EMBL" id="MBR0597530.1"/>
    </source>
</evidence>
<evidence type="ECO:0000256" key="1">
    <source>
        <dbReference type="ARBA" id="ARBA00003041"/>
    </source>
</evidence>
<dbReference type="Proteomes" id="UP000675664">
    <property type="component" value="Unassembled WGS sequence"/>
</dbReference>
<dbReference type="Pfam" id="PF02108">
    <property type="entry name" value="FliH"/>
    <property type="match status" value="1"/>
</dbReference>
<name>A0A8J7W268_9FIRM</name>
<organism evidence="9 10">
    <name type="scientific">Sinanaerobacter chloroacetimidivorans</name>
    <dbReference type="NCBI Taxonomy" id="2818044"/>
    <lineage>
        <taxon>Bacteria</taxon>
        <taxon>Bacillati</taxon>
        <taxon>Bacillota</taxon>
        <taxon>Clostridia</taxon>
        <taxon>Peptostreptococcales</taxon>
        <taxon>Anaerovoracaceae</taxon>
        <taxon>Sinanaerobacter</taxon>
    </lineage>
</organism>
<gene>
    <name evidence="9" type="ORF">KCX82_06585</name>
</gene>
<evidence type="ECO:0000256" key="2">
    <source>
        <dbReference type="ARBA" id="ARBA00006602"/>
    </source>
</evidence>
<evidence type="ECO:0000313" key="10">
    <source>
        <dbReference type="Proteomes" id="UP000675664"/>
    </source>
</evidence>
<feature type="domain" description="Flagellar assembly protein FliH/Type III secretion system HrpE" evidence="8">
    <location>
        <begin position="116"/>
        <end position="237"/>
    </location>
</feature>
<dbReference type="EMBL" id="JAGSND010000003">
    <property type="protein sequence ID" value="MBR0597530.1"/>
    <property type="molecule type" value="Genomic_DNA"/>
</dbReference>
<protein>
    <recommendedName>
        <fullName evidence="8">Flagellar assembly protein FliH/Type III secretion system HrpE domain-containing protein</fullName>
    </recommendedName>
</protein>
<evidence type="ECO:0000256" key="3">
    <source>
        <dbReference type="ARBA" id="ARBA00022448"/>
    </source>
</evidence>
<dbReference type="PANTHER" id="PTHR34982:SF1">
    <property type="entry name" value="FLAGELLAR ASSEMBLY PROTEIN FLIH"/>
    <property type="match status" value="1"/>
</dbReference>
<evidence type="ECO:0000259" key="8">
    <source>
        <dbReference type="Pfam" id="PF02108"/>
    </source>
</evidence>
<comment type="caution">
    <text evidence="9">The sequence shown here is derived from an EMBL/GenBank/DDBJ whole genome shotgun (WGS) entry which is preliminary data.</text>
</comment>
<reference evidence="9" key="1">
    <citation type="submission" date="2021-04" db="EMBL/GenBank/DDBJ databases">
        <title>Sinoanaerobacter chloroacetimidivorans sp. nov., an obligate anaerobic bacterium isolated from anaerobic sludge.</title>
        <authorList>
            <person name="Bao Y."/>
        </authorList>
    </citation>
    <scope>NUCLEOTIDE SEQUENCE</scope>
    <source>
        <strain evidence="9">BAD-6</strain>
    </source>
</reference>
<dbReference type="GO" id="GO:0044781">
    <property type="term" value="P:bacterial-type flagellum organization"/>
    <property type="evidence" value="ECO:0007669"/>
    <property type="project" value="UniProtKB-KW"/>
</dbReference>
<keyword evidence="7" id="KW-0175">Coiled coil</keyword>
<keyword evidence="4" id="KW-1005">Bacterial flagellum biogenesis</keyword>